<proteinExistence type="predicted"/>
<reference evidence="7" key="1">
    <citation type="submission" date="2020-07" db="EMBL/GenBank/DDBJ databases">
        <authorList>
            <person name="Pettersson B.M.F."/>
            <person name="Behra P.R.K."/>
            <person name="Ramesh M."/>
            <person name="Das S."/>
            <person name="Dasgupta S."/>
            <person name="Kirsebom L.A."/>
        </authorList>
    </citation>
    <scope>NUCLEOTIDE SEQUENCE</scope>
    <source>
        <strain evidence="7">DSM 44615</strain>
    </source>
</reference>
<evidence type="ECO:0000256" key="3">
    <source>
        <dbReference type="ARBA" id="ARBA00023163"/>
    </source>
</evidence>
<evidence type="ECO:0000313" key="7">
    <source>
        <dbReference type="EMBL" id="MCV7173684.1"/>
    </source>
</evidence>
<dbReference type="PRINTS" id="PR00455">
    <property type="entry name" value="HTHTETR"/>
</dbReference>
<dbReference type="InterPro" id="IPR036271">
    <property type="entry name" value="Tet_transcr_reg_TetR-rel_C_sf"/>
</dbReference>
<reference evidence="7" key="2">
    <citation type="journal article" date="2022" name="BMC Genomics">
        <title>Comparative genome analysis of mycobacteria focusing on tRNA and non-coding RNA.</title>
        <authorList>
            <person name="Behra P.R.K."/>
            <person name="Pettersson B.M.F."/>
            <person name="Ramesh M."/>
            <person name="Das S."/>
            <person name="Dasgupta S."/>
            <person name="Kirsebom L.A."/>
        </authorList>
    </citation>
    <scope>NUCLEOTIDE SEQUENCE</scope>
    <source>
        <strain evidence="7">DSM 44615</strain>
    </source>
</reference>
<dbReference type="Proteomes" id="UP001140293">
    <property type="component" value="Unassembled WGS sequence"/>
</dbReference>
<evidence type="ECO:0000259" key="6">
    <source>
        <dbReference type="PROSITE" id="PS50977"/>
    </source>
</evidence>
<dbReference type="InterPro" id="IPR050109">
    <property type="entry name" value="HTH-type_TetR-like_transc_reg"/>
</dbReference>
<dbReference type="SUPFAM" id="SSF46689">
    <property type="entry name" value="Homeodomain-like"/>
    <property type="match status" value="1"/>
</dbReference>
<dbReference type="SUPFAM" id="SSF48498">
    <property type="entry name" value="Tetracyclin repressor-like, C-terminal domain"/>
    <property type="match status" value="1"/>
</dbReference>
<dbReference type="RefSeq" id="WP_264015852.1">
    <property type="nucleotide sequence ID" value="NZ_JACKSJ010000250.1"/>
</dbReference>
<protein>
    <submittedName>
        <fullName evidence="7">TetR/AcrR family transcriptional regulator</fullName>
    </submittedName>
</protein>
<evidence type="ECO:0000256" key="4">
    <source>
        <dbReference type="PROSITE-ProRule" id="PRU00335"/>
    </source>
</evidence>
<feature type="domain" description="HTH tetR-type" evidence="6">
    <location>
        <begin position="21"/>
        <end position="81"/>
    </location>
</feature>
<keyword evidence="8" id="KW-1185">Reference proteome</keyword>
<organism evidence="7 8">
    <name type="scientific">[Mycobacterium] manitobense</name>
    <dbReference type="NCBI Taxonomy" id="190147"/>
    <lineage>
        <taxon>Bacteria</taxon>
        <taxon>Bacillati</taxon>
        <taxon>Actinomycetota</taxon>
        <taxon>Actinomycetes</taxon>
        <taxon>Mycobacteriales</taxon>
        <taxon>Mycobacteriaceae</taxon>
        <taxon>Mycolicibacterium</taxon>
    </lineage>
</organism>
<dbReference type="GO" id="GO:0003700">
    <property type="term" value="F:DNA-binding transcription factor activity"/>
    <property type="evidence" value="ECO:0007669"/>
    <property type="project" value="TreeGrafter"/>
</dbReference>
<dbReference type="GO" id="GO:0000976">
    <property type="term" value="F:transcription cis-regulatory region binding"/>
    <property type="evidence" value="ECO:0007669"/>
    <property type="project" value="TreeGrafter"/>
</dbReference>
<dbReference type="PROSITE" id="PS50977">
    <property type="entry name" value="HTH_TETR_2"/>
    <property type="match status" value="1"/>
</dbReference>
<dbReference type="PROSITE" id="PS01081">
    <property type="entry name" value="HTH_TETR_1"/>
    <property type="match status" value="1"/>
</dbReference>
<accession>A0A9X3BQG0</accession>
<dbReference type="Gene3D" id="1.10.357.10">
    <property type="entry name" value="Tetracycline Repressor, domain 2"/>
    <property type="match status" value="1"/>
</dbReference>
<feature type="DNA-binding region" description="H-T-H motif" evidence="4">
    <location>
        <begin position="44"/>
        <end position="63"/>
    </location>
</feature>
<evidence type="ECO:0000256" key="5">
    <source>
        <dbReference type="SAM" id="MobiDB-lite"/>
    </source>
</evidence>
<dbReference type="InterPro" id="IPR023772">
    <property type="entry name" value="DNA-bd_HTH_TetR-type_CS"/>
</dbReference>
<evidence type="ECO:0000256" key="1">
    <source>
        <dbReference type="ARBA" id="ARBA00023015"/>
    </source>
</evidence>
<dbReference type="AlphaFoldDB" id="A0A9X3BQG0"/>
<name>A0A9X3BQG0_9MYCO</name>
<feature type="region of interest" description="Disordered" evidence="5">
    <location>
        <begin position="1"/>
        <end position="22"/>
    </location>
</feature>
<keyword evidence="3" id="KW-0804">Transcription</keyword>
<dbReference type="InterPro" id="IPR009057">
    <property type="entry name" value="Homeodomain-like_sf"/>
</dbReference>
<comment type="caution">
    <text evidence="7">The sequence shown here is derived from an EMBL/GenBank/DDBJ whole genome shotgun (WGS) entry which is preliminary data.</text>
</comment>
<keyword evidence="2 4" id="KW-0238">DNA-binding</keyword>
<dbReference type="InterPro" id="IPR001647">
    <property type="entry name" value="HTH_TetR"/>
</dbReference>
<dbReference type="EMBL" id="JACKSJ010000250">
    <property type="protein sequence ID" value="MCV7173684.1"/>
    <property type="molecule type" value="Genomic_DNA"/>
</dbReference>
<keyword evidence="1" id="KW-0805">Transcription regulation</keyword>
<evidence type="ECO:0000313" key="8">
    <source>
        <dbReference type="Proteomes" id="UP001140293"/>
    </source>
</evidence>
<evidence type="ECO:0000256" key="2">
    <source>
        <dbReference type="ARBA" id="ARBA00023125"/>
    </source>
</evidence>
<gene>
    <name evidence="7" type="ORF">H7I41_27545</name>
</gene>
<sequence>MNRPTGREPDKVGRPRHLDDDTERRKIMDAAVQVIARNGYGQMSVGDVLAEAQLSTTSFYRHFHSKDALLAAVIRRDGESAQRAMQQTIGAAAGPVAGLLAWLDGLLDHFYEPRKAARTALFTSPEILSSLRMNSEVMEEMRSILTQPLVDVLRAGHRAGVLHSPKPAADAVSLFALVSSTATSPRGYPGNRKRARAHVLRFAWPALAISGDPARVARSSQRSRQPRKEHAS</sequence>
<dbReference type="Pfam" id="PF00440">
    <property type="entry name" value="TetR_N"/>
    <property type="match status" value="1"/>
</dbReference>
<dbReference type="PANTHER" id="PTHR30055:SF234">
    <property type="entry name" value="HTH-TYPE TRANSCRIPTIONAL REGULATOR BETI"/>
    <property type="match status" value="1"/>
</dbReference>
<dbReference type="PANTHER" id="PTHR30055">
    <property type="entry name" value="HTH-TYPE TRANSCRIPTIONAL REGULATOR RUTR"/>
    <property type="match status" value="1"/>
</dbReference>